<evidence type="ECO:0000256" key="1">
    <source>
        <dbReference type="ARBA" id="ARBA00023125"/>
    </source>
</evidence>
<dbReference type="EMBL" id="MT143982">
    <property type="protein sequence ID" value="QJA44885.1"/>
    <property type="molecule type" value="Genomic_DNA"/>
</dbReference>
<dbReference type="EMBL" id="MT144623">
    <property type="protein sequence ID" value="QJH95569.1"/>
    <property type="molecule type" value="Genomic_DNA"/>
</dbReference>
<dbReference type="NCBIfam" id="NF040570">
    <property type="entry name" value="guided_TnpB"/>
    <property type="match status" value="1"/>
</dbReference>
<feature type="domain" description="Cas12f1-like TNB" evidence="2">
    <location>
        <begin position="45"/>
        <end position="108"/>
    </location>
</feature>
<gene>
    <name evidence="3" type="ORF">TM448A00161_0032</name>
    <name evidence="4" type="ORF">TM448B00459_0024</name>
</gene>
<reference evidence="3" key="1">
    <citation type="submission" date="2020-03" db="EMBL/GenBank/DDBJ databases">
        <title>The deep terrestrial virosphere.</title>
        <authorList>
            <person name="Holmfeldt K."/>
            <person name="Nilsson E."/>
            <person name="Simone D."/>
            <person name="Lopez-Fernandez M."/>
            <person name="Wu X."/>
            <person name="de Brujin I."/>
            <person name="Lundin D."/>
            <person name="Andersson A."/>
            <person name="Bertilsson S."/>
            <person name="Dopson M."/>
        </authorList>
    </citation>
    <scope>NUCLEOTIDE SEQUENCE</scope>
    <source>
        <strain evidence="3">TM448A00161</strain>
        <strain evidence="4">TM448B00459</strain>
    </source>
</reference>
<keyword evidence="1" id="KW-0238">DNA-binding</keyword>
<dbReference type="InterPro" id="IPR051399">
    <property type="entry name" value="RNA-guided_DNA_endo/Transpos"/>
</dbReference>
<accession>A0A6H1ZC89</accession>
<organism evidence="3">
    <name type="scientific">viral metagenome</name>
    <dbReference type="NCBI Taxonomy" id="1070528"/>
    <lineage>
        <taxon>unclassified sequences</taxon>
        <taxon>metagenomes</taxon>
        <taxon>organismal metagenomes</taxon>
    </lineage>
</organism>
<dbReference type="PANTHER" id="PTHR30405:SF11">
    <property type="entry name" value="RNA-GUIDED DNA ENDONUCLEASE RV2885C-RELATED"/>
    <property type="match status" value="1"/>
</dbReference>
<dbReference type="NCBIfam" id="TIGR01766">
    <property type="entry name" value="IS200/IS605 family accessory protein TnpB-like domain"/>
    <property type="match status" value="1"/>
</dbReference>
<dbReference type="GO" id="GO:0003677">
    <property type="term" value="F:DNA binding"/>
    <property type="evidence" value="ECO:0007669"/>
    <property type="project" value="UniProtKB-KW"/>
</dbReference>
<dbReference type="Pfam" id="PF07282">
    <property type="entry name" value="Cas12f1-like_TNB"/>
    <property type="match status" value="1"/>
</dbReference>
<sequence>MSKHIVEQAKEQQQAIALEDLTGIRDRTNRKIRKSRRGMHNTWSFYQLRAYIEYKAARAGIEVIPVNPAWTSQMCSNCWHIGSRSGVHFRCSNCGAELHADVNGAVNIATVGAALVTRPEYSPLQCPLPQRAAEAAG</sequence>
<evidence type="ECO:0000313" key="3">
    <source>
        <dbReference type="EMBL" id="QJA44885.1"/>
    </source>
</evidence>
<evidence type="ECO:0000313" key="4">
    <source>
        <dbReference type="EMBL" id="QJH95569.1"/>
    </source>
</evidence>
<evidence type="ECO:0000259" key="2">
    <source>
        <dbReference type="Pfam" id="PF07282"/>
    </source>
</evidence>
<proteinExistence type="predicted"/>
<dbReference type="InterPro" id="IPR010095">
    <property type="entry name" value="Cas12f1-like_TNB"/>
</dbReference>
<name>A0A6H1ZC89_9ZZZZ</name>
<protein>
    <submittedName>
        <fullName evidence="3">Putative transposase</fullName>
    </submittedName>
</protein>
<dbReference type="AlphaFoldDB" id="A0A6H1ZC89"/>
<dbReference type="PANTHER" id="PTHR30405">
    <property type="entry name" value="TRANSPOSASE"/>
    <property type="match status" value="1"/>
</dbReference>